<gene>
    <name evidence="11" type="ORF">WJX81_006230</name>
</gene>
<dbReference type="GO" id="GO:0042761">
    <property type="term" value="P:very long-chain fatty acid biosynthetic process"/>
    <property type="evidence" value="ECO:0007669"/>
    <property type="project" value="TreeGrafter"/>
</dbReference>
<evidence type="ECO:0000256" key="3">
    <source>
        <dbReference type="ARBA" id="ARBA00022679"/>
    </source>
</evidence>
<dbReference type="GO" id="GO:0034626">
    <property type="term" value="P:fatty acid elongation, polyunsaturated fatty acid"/>
    <property type="evidence" value="ECO:0007669"/>
    <property type="project" value="TreeGrafter"/>
</dbReference>
<keyword evidence="8 10" id="KW-0472">Membrane</keyword>
<evidence type="ECO:0000313" key="12">
    <source>
        <dbReference type="Proteomes" id="UP001445335"/>
    </source>
</evidence>
<keyword evidence="5" id="KW-0276">Fatty acid metabolism</keyword>
<dbReference type="PANTHER" id="PTHR11157">
    <property type="entry name" value="FATTY ACID ACYL TRANSFERASE-RELATED"/>
    <property type="match status" value="1"/>
</dbReference>
<keyword evidence="2" id="KW-0444">Lipid biosynthesis</keyword>
<evidence type="ECO:0000256" key="7">
    <source>
        <dbReference type="ARBA" id="ARBA00023098"/>
    </source>
</evidence>
<evidence type="ECO:0000256" key="10">
    <source>
        <dbReference type="SAM" id="Phobius"/>
    </source>
</evidence>
<accession>A0AAW1S7U7</accession>
<dbReference type="InterPro" id="IPR002076">
    <property type="entry name" value="ELO_fam"/>
</dbReference>
<keyword evidence="6 10" id="KW-1133">Transmembrane helix</keyword>
<dbReference type="Proteomes" id="UP001445335">
    <property type="component" value="Unassembled WGS sequence"/>
</dbReference>
<feature type="transmembrane region" description="Helical" evidence="10">
    <location>
        <begin position="336"/>
        <end position="354"/>
    </location>
</feature>
<evidence type="ECO:0000256" key="4">
    <source>
        <dbReference type="ARBA" id="ARBA00022692"/>
    </source>
</evidence>
<comment type="subcellular location">
    <subcellularLocation>
        <location evidence="1">Membrane</location>
        <topology evidence="1">Multi-pass membrane protein</topology>
    </subcellularLocation>
</comment>
<evidence type="ECO:0008006" key="13">
    <source>
        <dbReference type="Google" id="ProtNLM"/>
    </source>
</evidence>
<dbReference type="AlphaFoldDB" id="A0AAW1S7U7"/>
<dbReference type="EMBL" id="JALJOU010000010">
    <property type="protein sequence ID" value="KAK9841836.1"/>
    <property type="molecule type" value="Genomic_DNA"/>
</dbReference>
<evidence type="ECO:0000256" key="6">
    <source>
        <dbReference type="ARBA" id="ARBA00022989"/>
    </source>
</evidence>
<dbReference type="GO" id="GO:0034625">
    <property type="term" value="P:fatty acid elongation, monounsaturated fatty acid"/>
    <property type="evidence" value="ECO:0007669"/>
    <property type="project" value="TreeGrafter"/>
</dbReference>
<evidence type="ECO:0000256" key="1">
    <source>
        <dbReference type="ARBA" id="ARBA00004141"/>
    </source>
</evidence>
<sequence>MSIGCAAIWAPAATTGLLCIYPTPPSRSCYGSSAPEHNTKMGWSAGITMFWLCNASPHRLATVKRLSGTLTARFRSPASSVSGFNTPSVLAAPAQGRLASSPASVATHSGKGWATKHLATAGMAAAVLRAAADHLVGPNYYDVRVTDWPLTHWTSALAFTFLYVACVQIGVRYMRDRKPVKVAAFAQLHNLFMTLLSLWMTVETVAQAGRTFGWGKRGGRLWGNVAEEGKFSDSGRRLAVVIWVHYLSKAYEFVDTAIMVLKKNNRQITLLHVYHHASTFFPCWWSAINFAPGGDVWFICALNSGVHVAMYGYYFASSMGVRVSRGVKKTITVIQIVQFALLMAQALYGVFWAPYYRPRIVVELAIFQAFVFTCLFSNFYRKAYMARKEHLP</sequence>
<keyword evidence="9" id="KW-0275">Fatty acid biosynthesis</keyword>
<dbReference type="GO" id="GO:0019367">
    <property type="term" value="P:fatty acid elongation, saturated fatty acid"/>
    <property type="evidence" value="ECO:0007669"/>
    <property type="project" value="TreeGrafter"/>
</dbReference>
<dbReference type="GO" id="GO:0030148">
    <property type="term" value="P:sphingolipid biosynthetic process"/>
    <property type="evidence" value="ECO:0007669"/>
    <property type="project" value="TreeGrafter"/>
</dbReference>
<keyword evidence="3" id="KW-0808">Transferase</keyword>
<feature type="transmembrane region" description="Helical" evidence="10">
    <location>
        <begin position="150"/>
        <end position="171"/>
    </location>
</feature>
<keyword evidence="4 10" id="KW-0812">Transmembrane</keyword>
<evidence type="ECO:0000313" key="11">
    <source>
        <dbReference type="EMBL" id="KAK9841836.1"/>
    </source>
</evidence>
<feature type="transmembrane region" description="Helical" evidence="10">
    <location>
        <begin position="360"/>
        <end position="380"/>
    </location>
</feature>
<evidence type="ECO:0000256" key="8">
    <source>
        <dbReference type="ARBA" id="ARBA00023136"/>
    </source>
</evidence>
<keyword evidence="7" id="KW-0443">Lipid metabolism</keyword>
<dbReference type="Pfam" id="PF01151">
    <property type="entry name" value="ELO"/>
    <property type="match status" value="1"/>
</dbReference>
<evidence type="ECO:0000256" key="5">
    <source>
        <dbReference type="ARBA" id="ARBA00022832"/>
    </source>
</evidence>
<proteinExistence type="predicted"/>
<reference evidence="11 12" key="1">
    <citation type="journal article" date="2024" name="Nat. Commun.">
        <title>Phylogenomics reveals the evolutionary origins of lichenization in chlorophyte algae.</title>
        <authorList>
            <person name="Puginier C."/>
            <person name="Libourel C."/>
            <person name="Otte J."/>
            <person name="Skaloud P."/>
            <person name="Haon M."/>
            <person name="Grisel S."/>
            <person name="Petersen M."/>
            <person name="Berrin J.G."/>
            <person name="Delaux P.M."/>
            <person name="Dal Grande F."/>
            <person name="Keller J."/>
        </authorList>
    </citation>
    <scope>NUCLEOTIDE SEQUENCE [LARGE SCALE GENOMIC DNA]</scope>
    <source>
        <strain evidence="11 12">SAG 245.80</strain>
    </source>
</reference>
<organism evidence="11 12">
    <name type="scientific">Elliptochloris bilobata</name>
    <dbReference type="NCBI Taxonomy" id="381761"/>
    <lineage>
        <taxon>Eukaryota</taxon>
        <taxon>Viridiplantae</taxon>
        <taxon>Chlorophyta</taxon>
        <taxon>core chlorophytes</taxon>
        <taxon>Trebouxiophyceae</taxon>
        <taxon>Trebouxiophyceae incertae sedis</taxon>
        <taxon>Elliptochloris clade</taxon>
        <taxon>Elliptochloris</taxon>
    </lineage>
</organism>
<feature type="transmembrane region" description="Helical" evidence="10">
    <location>
        <begin position="296"/>
        <end position="316"/>
    </location>
</feature>
<dbReference type="GO" id="GO:0005789">
    <property type="term" value="C:endoplasmic reticulum membrane"/>
    <property type="evidence" value="ECO:0007669"/>
    <property type="project" value="TreeGrafter"/>
</dbReference>
<comment type="caution">
    <text evidence="11">The sequence shown here is derived from an EMBL/GenBank/DDBJ whole genome shotgun (WGS) entry which is preliminary data.</text>
</comment>
<dbReference type="GO" id="GO:0009922">
    <property type="term" value="F:fatty acid elongase activity"/>
    <property type="evidence" value="ECO:0007669"/>
    <property type="project" value="InterPro"/>
</dbReference>
<keyword evidence="12" id="KW-1185">Reference proteome</keyword>
<evidence type="ECO:0000256" key="2">
    <source>
        <dbReference type="ARBA" id="ARBA00022516"/>
    </source>
</evidence>
<evidence type="ECO:0000256" key="9">
    <source>
        <dbReference type="ARBA" id="ARBA00023160"/>
    </source>
</evidence>
<name>A0AAW1S7U7_9CHLO</name>
<protein>
    <recommendedName>
        <fullName evidence="13">Very-long-chain 3-oxoacyl-CoA synthase</fullName>
    </recommendedName>
</protein>